<feature type="region of interest" description="Disordered" evidence="6">
    <location>
        <begin position="339"/>
        <end position="358"/>
    </location>
</feature>
<evidence type="ECO:0000313" key="10">
    <source>
        <dbReference type="Proteomes" id="UP001338125"/>
    </source>
</evidence>
<name>A0ABR0T051_9HYPO</name>
<sequence>MMLWTEDDYGIIADKACWTLFGIFFSQGRLGRLGLDDYITALCVIVNLITCIFITIGSSYGLGRRQATLTNHEFVNAVKWNVYTSGILIHTFSLPKFAIIALLKRILDYGTKTAILFWTLAGICQITLVAASVWWFRQCTPVAYQWDRTIPGGKCHSVQIMSNLGYSTSALSAFLDLFFAFYPIPFIMKLNMPLKNRIAVSCALSLSSLAFIISIYKLTIFRSVFNELAKDLTYPVPYLNILGIAEAAILLICASLPTLGPLFRLAKGKITSIASRNSKNHSGVIDSQGRRAGTIVTIGQWSTRHHKLKDPENISTTGVHSVDDIPLVTTSTRVSHYQEQSKEDVGITSKPMGYSETV</sequence>
<dbReference type="InterPro" id="IPR049326">
    <property type="entry name" value="Rhodopsin_dom_fungi"/>
</dbReference>
<dbReference type="PANTHER" id="PTHR33048:SF155">
    <property type="entry name" value="INTEGRAL MEMBRANE PROTEIN"/>
    <property type="match status" value="1"/>
</dbReference>
<feature type="transmembrane region" description="Helical" evidence="7">
    <location>
        <begin position="166"/>
        <end position="186"/>
    </location>
</feature>
<organism evidence="9 10">
    <name type="scientific">Cladobotryum mycophilum</name>
    <dbReference type="NCBI Taxonomy" id="491253"/>
    <lineage>
        <taxon>Eukaryota</taxon>
        <taxon>Fungi</taxon>
        <taxon>Dikarya</taxon>
        <taxon>Ascomycota</taxon>
        <taxon>Pezizomycotina</taxon>
        <taxon>Sordariomycetes</taxon>
        <taxon>Hypocreomycetidae</taxon>
        <taxon>Hypocreales</taxon>
        <taxon>Hypocreaceae</taxon>
        <taxon>Cladobotryum</taxon>
    </lineage>
</organism>
<evidence type="ECO:0000256" key="4">
    <source>
        <dbReference type="ARBA" id="ARBA00023136"/>
    </source>
</evidence>
<evidence type="ECO:0000256" key="7">
    <source>
        <dbReference type="SAM" id="Phobius"/>
    </source>
</evidence>
<comment type="subcellular location">
    <subcellularLocation>
        <location evidence="1">Membrane</location>
        <topology evidence="1">Multi-pass membrane protein</topology>
    </subcellularLocation>
</comment>
<dbReference type="InterPro" id="IPR052337">
    <property type="entry name" value="SAT4-like"/>
</dbReference>
<dbReference type="Proteomes" id="UP001338125">
    <property type="component" value="Unassembled WGS sequence"/>
</dbReference>
<keyword evidence="3 7" id="KW-1133">Transmembrane helix</keyword>
<evidence type="ECO:0000256" key="5">
    <source>
        <dbReference type="ARBA" id="ARBA00038359"/>
    </source>
</evidence>
<keyword evidence="2 7" id="KW-0812">Transmembrane</keyword>
<protein>
    <recommendedName>
        <fullName evidence="8">Rhodopsin domain-containing protein</fullName>
    </recommendedName>
</protein>
<dbReference type="EMBL" id="JAVFKD010000001">
    <property type="protein sequence ID" value="KAK5997732.1"/>
    <property type="molecule type" value="Genomic_DNA"/>
</dbReference>
<proteinExistence type="inferred from homology"/>
<evidence type="ECO:0000313" key="9">
    <source>
        <dbReference type="EMBL" id="KAK5997732.1"/>
    </source>
</evidence>
<reference evidence="9 10" key="1">
    <citation type="submission" date="2024-01" db="EMBL/GenBank/DDBJ databases">
        <title>Complete genome of Cladobotryum mycophilum ATHUM6906.</title>
        <authorList>
            <person name="Christinaki A.C."/>
            <person name="Myridakis A.I."/>
            <person name="Kouvelis V.N."/>
        </authorList>
    </citation>
    <scope>NUCLEOTIDE SEQUENCE [LARGE SCALE GENOMIC DNA]</scope>
    <source>
        <strain evidence="9 10">ATHUM6906</strain>
    </source>
</reference>
<feature type="transmembrane region" description="Helical" evidence="7">
    <location>
        <begin position="198"/>
        <end position="218"/>
    </location>
</feature>
<dbReference type="Pfam" id="PF20684">
    <property type="entry name" value="Fung_rhodopsin"/>
    <property type="match status" value="1"/>
</dbReference>
<evidence type="ECO:0000256" key="6">
    <source>
        <dbReference type="SAM" id="MobiDB-lite"/>
    </source>
</evidence>
<comment type="caution">
    <text evidence="9">The sequence shown here is derived from an EMBL/GenBank/DDBJ whole genome shotgun (WGS) entry which is preliminary data.</text>
</comment>
<feature type="transmembrane region" description="Helical" evidence="7">
    <location>
        <begin position="238"/>
        <end position="259"/>
    </location>
</feature>
<evidence type="ECO:0000259" key="8">
    <source>
        <dbReference type="Pfam" id="PF20684"/>
    </source>
</evidence>
<keyword evidence="10" id="KW-1185">Reference proteome</keyword>
<accession>A0ABR0T051</accession>
<feature type="transmembrane region" description="Helical" evidence="7">
    <location>
        <begin position="115"/>
        <end position="136"/>
    </location>
</feature>
<evidence type="ECO:0000256" key="1">
    <source>
        <dbReference type="ARBA" id="ARBA00004141"/>
    </source>
</evidence>
<keyword evidence="4 7" id="KW-0472">Membrane</keyword>
<feature type="transmembrane region" description="Helical" evidence="7">
    <location>
        <begin position="38"/>
        <end position="62"/>
    </location>
</feature>
<evidence type="ECO:0000256" key="3">
    <source>
        <dbReference type="ARBA" id="ARBA00022989"/>
    </source>
</evidence>
<gene>
    <name evidence="9" type="ORF">PT974_00089</name>
</gene>
<dbReference type="PANTHER" id="PTHR33048">
    <property type="entry name" value="PTH11-LIKE INTEGRAL MEMBRANE PROTEIN (AFU_ORTHOLOGUE AFUA_5G11245)"/>
    <property type="match status" value="1"/>
</dbReference>
<evidence type="ECO:0000256" key="2">
    <source>
        <dbReference type="ARBA" id="ARBA00022692"/>
    </source>
</evidence>
<comment type="similarity">
    <text evidence="5">Belongs to the SAT4 family.</text>
</comment>
<feature type="domain" description="Rhodopsin" evidence="8">
    <location>
        <begin position="31"/>
        <end position="264"/>
    </location>
</feature>